<protein>
    <submittedName>
        <fullName evidence="1">Uncharacterized protein</fullName>
    </submittedName>
</protein>
<gene>
    <name evidence="2" type="ORF">PGT21_019072</name>
    <name evidence="1" type="ORF">PGT21_024267</name>
</gene>
<dbReference type="EMBL" id="VSWC01000042">
    <property type="protein sequence ID" value="KAA1103480.1"/>
    <property type="molecule type" value="Genomic_DNA"/>
</dbReference>
<accession>A0A5B0M3G5</accession>
<name>A0A5B0M3G5_PUCGR</name>
<evidence type="ECO:0000313" key="2">
    <source>
        <dbReference type="EMBL" id="KAA1103480.1"/>
    </source>
</evidence>
<organism evidence="1 3">
    <name type="scientific">Puccinia graminis f. sp. tritici</name>
    <dbReference type="NCBI Taxonomy" id="56615"/>
    <lineage>
        <taxon>Eukaryota</taxon>
        <taxon>Fungi</taxon>
        <taxon>Dikarya</taxon>
        <taxon>Basidiomycota</taxon>
        <taxon>Pucciniomycotina</taxon>
        <taxon>Pucciniomycetes</taxon>
        <taxon>Pucciniales</taxon>
        <taxon>Pucciniaceae</taxon>
        <taxon>Puccinia</taxon>
    </lineage>
</organism>
<reference evidence="1 3" key="1">
    <citation type="submission" date="2019-05" db="EMBL/GenBank/DDBJ databases">
        <title>Emergence of the Ug99 lineage of the wheat stem rust pathogen through somatic hybridization.</title>
        <authorList>
            <person name="Li F."/>
            <person name="Upadhyaya N.M."/>
            <person name="Sperschneider J."/>
            <person name="Matny O."/>
            <person name="Nguyen-Phuc H."/>
            <person name="Mago R."/>
            <person name="Raley C."/>
            <person name="Miller M.E."/>
            <person name="Silverstein K.A.T."/>
            <person name="Henningsen E."/>
            <person name="Hirsch C.D."/>
            <person name="Visser B."/>
            <person name="Pretorius Z.A."/>
            <person name="Steffenson B.J."/>
            <person name="Schwessinger B."/>
            <person name="Dodds P.N."/>
            <person name="Figueroa M."/>
        </authorList>
    </citation>
    <scope>NUCLEOTIDE SEQUENCE [LARGE SCALE GENOMIC DNA]</scope>
    <source>
        <strain evidence="1">21-0</strain>
    </source>
</reference>
<dbReference type="AlphaFoldDB" id="A0A5B0M3G5"/>
<evidence type="ECO:0000313" key="3">
    <source>
        <dbReference type="Proteomes" id="UP000324748"/>
    </source>
</evidence>
<evidence type="ECO:0000313" key="1">
    <source>
        <dbReference type="EMBL" id="KAA1070803.1"/>
    </source>
</evidence>
<keyword evidence="3" id="KW-1185">Reference proteome</keyword>
<proteinExistence type="predicted"/>
<dbReference type="Proteomes" id="UP000324748">
    <property type="component" value="Unassembled WGS sequence"/>
</dbReference>
<dbReference type="EMBL" id="VSWC01000171">
    <property type="protein sequence ID" value="KAA1070803.1"/>
    <property type="molecule type" value="Genomic_DNA"/>
</dbReference>
<comment type="caution">
    <text evidence="1">The sequence shown here is derived from an EMBL/GenBank/DDBJ whole genome shotgun (WGS) entry which is preliminary data.</text>
</comment>
<sequence>MYQPCHRSDRARSEICVPSPFFTLLVRSVPSISQSIPPPHLSSSHNSTDGLSISTGMRTYPFFDRHSTDSVSSILLSFSFRMFMTVVIGLIGRPHSESIERYHKILCASLLPQCLCIVGNCRGPSSLLSIPLQAPLISSINTGIVSSFSASPYQLTPFASYVHSTSKHPRFHQIVSSVISLLSTVTTMSSKPLPRPRLLKSRPLVATKQHLIQLPSKIFLAIRLQAFDSSL</sequence>